<feature type="chain" id="PRO_5045899385" description="PEGA domain-containing protein" evidence="2">
    <location>
        <begin position="25"/>
        <end position="318"/>
    </location>
</feature>
<feature type="transmembrane region" description="Helical" evidence="1">
    <location>
        <begin position="270"/>
        <end position="291"/>
    </location>
</feature>
<dbReference type="Proteomes" id="UP001370348">
    <property type="component" value="Chromosome"/>
</dbReference>
<keyword evidence="2" id="KW-0732">Signal</keyword>
<keyword evidence="1" id="KW-0472">Membrane</keyword>
<gene>
    <name evidence="3" type="ORF">LZC94_24750</name>
</gene>
<reference evidence="3 4" key="1">
    <citation type="submission" date="2021-12" db="EMBL/GenBank/DDBJ databases">
        <title>Discovery of the Pendulisporaceae a myxobacterial family with distinct sporulation behavior and unique specialized metabolism.</title>
        <authorList>
            <person name="Garcia R."/>
            <person name="Popoff A."/>
            <person name="Bader C.D."/>
            <person name="Loehr J."/>
            <person name="Walesch S."/>
            <person name="Walt C."/>
            <person name="Boldt J."/>
            <person name="Bunk B."/>
            <person name="Haeckl F.J.F.P.J."/>
            <person name="Gunesch A.P."/>
            <person name="Birkelbach J."/>
            <person name="Nuebel U."/>
            <person name="Pietschmann T."/>
            <person name="Bach T."/>
            <person name="Mueller R."/>
        </authorList>
    </citation>
    <scope>NUCLEOTIDE SEQUENCE [LARGE SCALE GENOMIC DNA]</scope>
    <source>
        <strain evidence="3 4">MSr11954</strain>
    </source>
</reference>
<keyword evidence="1" id="KW-0812">Transmembrane</keyword>
<feature type="transmembrane region" description="Helical" evidence="1">
    <location>
        <begin position="214"/>
        <end position="237"/>
    </location>
</feature>
<evidence type="ECO:0000313" key="3">
    <source>
        <dbReference type="EMBL" id="WXB11081.1"/>
    </source>
</evidence>
<evidence type="ECO:0000256" key="1">
    <source>
        <dbReference type="SAM" id="Phobius"/>
    </source>
</evidence>
<evidence type="ECO:0000313" key="4">
    <source>
        <dbReference type="Proteomes" id="UP001370348"/>
    </source>
</evidence>
<evidence type="ECO:0008006" key="5">
    <source>
        <dbReference type="Google" id="ProtNLM"/>
    </source>
</evidence>
<protein>
    <recommendedName>
        <fullName evidence="5">PEGA domain-containing protein</fullName>
    </recommendedName>
</protein>
<keyword evidence="1" id="KW-1133">Transmembrane helix</keyword>
<feature type="signal peptide" evidence="2">
    <location>
        <begin position="1"/>
        <end position="24"/>
    </location>
</feature>
<keyword evidence="4" id="KW-1185">Reference proteome</keyword>
<accession>A0ABZ2LPH1</accession>
<proteinExistence type="predicted"/>
<organism evidence="3 4">
    <name type="scientific">Pendulispora albinea</name>
    <dbReference type="NCBI Taxonomy" id="2741071"/>
    <lineage>
        <taxon>Bacteria</taxon>
        <taxon>Pseudomonadati</taxon>
        <taxon>Myxococcota</taxon>
        <taxon>Myxococcia</taxon>
        <taxon>Myxococcales</taxon>
        <taxon>Sorangiineae</taxon>
        <taxon>Pendulisporaceae</taxon>
        <taxon>Pendulispora</taxon>
    </lineage>
</organism>
<name>A0ABZ2LPH1_9BACT</name>
<dbReference type="EMBL" id="CP089984">
    <property type="protein sequence ID" value="WXB11081.1"/>
    <property type="molecule type" value="Genomic_DNA"/>
</dbReference>
<sequence length="318" mass="33527">MRNALCVSAVAVVSQLCTASPLFAQAPPDDLGRSRARAVAEEGDAQFAAGRCDRAIRLWKDAAKIFAAPTIDLRVAHCQALLGRVVDASATLESIVDTALAPDAPPAFVAAKAQAQKELPTLKARIATLTVERRTSNGTQVDEIRIDDEAVPLGRASYPIDPGRHRVRIRAHQGAEASDTWEQSIELEDGEKRTLSASTVLVTPPPGPRPARTVSFIVGGAGLALTGAGAILGIMALGDSKELERDCGPNRASCSAEHQSRIDSLKTKSLLADVFIGAGVVTLGVSGFLFWRSTQGDKAAPRLHITVTGRGALLEGRF</sequence>
<dbReference type="RefSeq" id="WP_394820696.1">
    <property type="nucleotide sequence ID" value="NZ_CP089984.1"/>
</dbReference>
<evidence type="ECO:0000256" key="2">
    <source>
        <dbReference type="SAM" id="SignalP"/>
    </source>
</evidence>